<evidence type="ECO:0000256" key="1">
    <source>
        <dbReference type="SAM" id="Phobius"/>
    </source>
</evidence>
<reference evidence="2 3" key="1">
    <citation type="submission" date="2013-07" db="EMBL/GenBank/DDBJ databases">
        <title>Complete genome sequence of Bacillus infantis NRRL B-14911 that has potential to induce cardiac disease by antigenic mimicry.</title>
        <authorList>
            <person name="Massilamany C."/>
            <person name="Smith T.P.L."/>
            <person name="Loy J.D."/>
            <person name="Barletta R."/>
            <person name="Reddy J."/>
        </authorList>
    </citation>
    <scope>NUCLEOTIDE SEQUENCE [LARGE SCALE GENOMIC DNA]</scope>
    <source>
        <strain evidence="2 3">NRRL B-14911</strain>
    </source>
</reference>
<evidence type="ECO:0000313" key="2">
    <source>
        <dbReference type="EMBL" id="AGX06296.1"/>
    </source>
</evidence>
<protein>
    <submittedName>
        <fullName evidence="2">Uncharacterized protein</fullName>
    </submittedName>
</protein>
<keyword evidence="1" id="KW-1133">Transmembrane helix</keyword>
<dbReference type="STRING" id="1367477.N288_22280"/>
<dbReference type="HOGENOM" id="CLU_2858354_0_0_9"/>
<keyword evidence="3" id="KW-1185">Reference proteome</keyword>
<keyword evidence="1" id="KW-0812">Transmembrane</keyword>
<accession>U5LI11</accession>
<dbReference type="PATRIC" id="fig|1367477.3.peg.4446"/>
<proteinExistence type="predicted"/>
<dbReference type="EMBL" id="CP006643">
    <property type="protein sequence ID" value="AGX06296.1"/>
    <property type="molecule type" value="Genomic_DNA"/>
</dbReference>
<dbReference type="AlphaFoldDB" id="U5LI11"/>
<keyword evidence="1" id="KW-0472">Membrane</keyword>
<sequence length="64" mass="7532">MWKKNNASQLPSNRKGDYLMSKMKWDTPEVIKRRKKRNKIILYISIFVFTIVSSVLATVLMSQV</sequence>
<name>U5LI11_9BACI</name>
<dbReference type="Proteomes" id="UP000017805">
    <property type="component" value="Chromosome"/>
</dbReference>
<organism evidence="2 3">
    <name type="scientific">Bacillus infantis NRRL B-14911</name>
    <dbReference type="NCBI Taxonomy" id="1367477"/>
    <lineage>
        <taxon>Bacteria</taxon>
        <taxon>Bacillati</taxon>
        <taxon>Bacillota</taxon>
        <taxon>Bacilli</taxon>
        <taxon>Bacillales</taxon>
        <taxon>Bacillaceae</taxon>
        <taxon>Bacillus</taxon>
    </lineage>
</organism>
<dbReference type="KEGG" id="bif:N288_22280"/>
<gene>
    <name evidence="2" type="ORF">N288_22280</name>
</gene>
<feature type="transmembrane region" description="Helical" evidence="1">
    <location>
        <begin position="40"/>
        <end position="61"/>
    </location>
</feature>
<evidence type="ECO:0000313" key="3">
    <source>
        <dbReference type="Proteomes" id="UP000017805"/>
    </source>
</evidence>